<evidence type="ECO:0000256" key="7">
    <source>
        <dbReference type="ARBA" id="ARBA00025799"/>
    </source>
</evidence>
<keyword evidence="4" id="KW-0333">Golgi apparatus</keyword>
<feature type="transmembrane region" description="Helical" evidence="9">
    <location>
        <begin position="147"/>
        <end position="167"/>
    </location>
</feature>
<reference evidence="10 11" key="1">
    <citation type="journal article" date="2024" name="Proc. Natl. Acad. Sci. U.S.A.">
        <title>The genetic regulatory architecture and epigenomic basis for age-related changes in rattlesnake venom.</title>
        <authorList>
            <person name="Hogan M.P."/>
            <person name="Holding M.L."/>
            <person name="Nystrom G.S."/>
            <person name="Colston T.J."/>
            <person name="Bartlett D.A."/>
            <person name="Mason A.J."/>
            <person name="Ellsworth S.A."/>
            <person name="Rautsaw R.M."/>
            <person name="Lawrence K.C."/>
            <person name="Strickland J.L."/>
            <person name="He B."/>
            <person name="Fraser P."/>
            <person name="Margres M.J."/>
            <person name="Gilbert D.M."/>
            <person name="Gibbs H.L."/>
            <person name="Parkinson C.L."/>
            <person name="Rokyta D.R."/>
        </authorList>
    </citation>
    <scope>NUCLEOTIDE SEQUENCE [LARGE SCALE GENOMIC DNA]</scope>
    <source>
        <strain evidence="10">DRR0105</strain>
    </source>
</reference>
<evidence type="ECO:0000313" key="11">
    <source>
        <dbReference type="Proteomes" id="UP001474421"/>
    </source>
</evidence>
<dbReference type="EMBL" id="JAOTOJ010000006">
    <property type="protein sequence ID" value="KAK9400157.1"/>
    <property type="molecule type" value="Genomic_DNA"/>
</dbReference>
<feature type="transmembrane region" description="Helical" evidence="9">
    <location>
        <begin position="202"/>
        <end position="222"/>
    </location>
</feature>
<evidence type="ECO:0000256" key="9">
    <source>
        <dbReference type="SAM" id="Phobius"/>
    </source>
</evidence>
<organism evidence="10 11">
    <name type="scientific">Crotalus adamanteus</name>
    <name type="common">Eastern diamondback rattlesnake</name>
    <dbReference type="NCBI Taxonomy" id="8729"/>
    <lineage>
        <taxon>Eukaryota</taxon>
        <taxon>Metazoa</taxon>
        <taxon>Chordata</taxon>
        <taxon>Craniata</taxon>
        <taxon>Vertebrata</taxon>
        <taxon>Euteleostomi</taxon>
        <taxon>Lepidosauria</taxon>
        <taxon>Squamata</taxon>
        <taxon>Bifurcata</taxon>
        <taxon>Unidentata</taxon>
        <taxon>Episquamata</taxon>
        <taxon>Toxicofera</taxon>
        <taxon>Serpentes</taxon>
        <taxon>Colubroidea</taxon>
        <taxon>Viperidae</taxon>
        <taxon>Crotalinae</taxon>
        <taxon>Crotalus</taxon>
    </lineage>
</organism>
<feature type="region of interest" description="Disordered" evidence="8">
    <location>
        <begin position="43"/>
        <end position="72"/>
    </location>
</feature>
<comment type="function">
    <text evidence="6">May be involved in fusion of ER-derived transport vesicles with the Golgi complex.</text>
</comment>
<dbReference type="PANTHER" id="PTHR21493">
    <property type="entry name" value="CGI-141-RELATED/LIPASE CONTAINING PROTEIN"/>
    <property type="match status" value="1"/>
</dbReference>
<protein>
    <submittedName>
        <fullName evidence="10">Golgi transport 1B</fullName>
    </submittedName>
</protein>
<dbReference type="GO" id="GO:0005783">
    <property type="term" value="C:endoplasmic reticulum"/>
    <property type="evidence" value="ECO:0007669"/>
    <property type="project" value="TreeGrafter"/>
</dbReference>
<evidence type="ECO:0000313" key="10">
    <source>
        <dbReference type="EMBL" id="KAK9400157.1"/>
    </source>
</evidence>
<dbReference type="InterPro" id="IPR007305">
    <property type="entry name" value="Vesicle_transpt_Got1/SFT2"/>
</dbReference>
<keyword evidence="3 9" id="KW-1133">Transmembrane helix</keyword>
<evidence type="ECO:0000256" key="1">
    <source>
        <dbReference type="ARBA" id="ARBA00004653"/>
    </source>
</evidence>
<dbReference type="PANTHER" id="PTHR21493:SF79">
    <property type="entry name" value="VESICLE TRANSPORT PROTEIN GOT1B"/>
    <property type="match status" value="1"/>
</dbReference>
<dbReference type="AlphaFoldDB" id="A0AAW1BEC5"/>
<keyword evidence="5 9" id="KW-0472">Membrane</keyword>
<evidence type="ECO:0000256" key="4">
    <source>
        <dbReference type="ARBA" id="ARBA00023034"/>
    </source>
</evidence>
<dbReference type="GO" id="GO:0005829">
    <property type="term" value="C:cytosol"/>
    <property type="evidence" value="ECO:0007669"/>
    <property type="project" value="GOC"/>
</dbReference>
<accession>A0AAW1BEC5</accession>
<evidence type="ECO:0000256" key="5">
    <source>
        <dbReference type="ARBA" id="ARBA00023136"/>
    </source>
</evidence>
<evidence type="ECO:0000256" key="2">
    <source>
        <dbReference type="ARBA" id="ARBA00022692"/>
    </source>
</evidence>
<dbReference type="InterPro" id="IPR045176">
    <property type="entry name" value="Got1"/>
</dbReference>
<keyword evidence="2 9" id="KW-0812">Transmembrane</keyword>
<dbReference type="GO" id="GO:0042147">
    <property type="term" value="P:retrograde transport, endosome to Golgi"/>
    <property type="evidence" value="ECO:0007669"/>
    <property type="project" value="InterPro"/>
</dbReference>
<proteinExistence type="inferred from homology"/>
<dbReference type="Pfam" id="PF04178">
    <property type="entry name" value="Got1"/>
    <property type="match status" value="1"/>
</dbReference>
<comment type="similarity">
    <text evidence="7">Belongs to the GOT1 family.</text>
</comment>
<evidence type="ECO:0000256" key="8">
    <source>
        <dbReference type="SAM" id="MobiDB-lite"/>
    </source>
</evidence>
<evidence type="ECO:0000256" key="3">
    <source>
        <dbReference type="ARBA" id="ARBA00022989"/>
    </source>
</evidence>
<evidence type="ECO:0000256" key="6">
    <source>
        <dbReference type="ARBA" id="ARBA00024660"/>
    </source>
</evidence>
<comment type="subcellular location">
    <subcellularLocation>
        <location evidence="1">Golgi apparatus membrane</location>
        <topology evidence="1">Multi-pass membrane protein</topology>
    </subcellularLocation>
</comment>
<dbReference type="Proteomes" id="UP001474421">
    <property type="component" value="Unassembled WGS sequence"/>
</dbReference>
<feature type="transmembrane region" description="Helical" evidence="9">
    <location>
        <begin position="173"/>
        <end position="190"/>
    </location>
</feature>
<gene>
    <name evidence="10" type="ORF">NXF25_013176</name>
</gene>
<keyword evidence="11" id="KW-1185">Reference proteome</keyword>
<dbReference type="GO" id="GO:0006888">
    <property type="term" value="P:endoplasmic reticulum to Golgi vesicle-mediated transport"/>
    <property type="evidence" value="ECO:0007669"/>
    <property type="project" value="InterPro"/>
</dbReference>
<comment type="caution">
    <text evidence="10">The sequence shown here is derived from an EMBL/GenBank/DDBJ whole genome shotgun (WGS) entry which is preliminary data.</text>
</comment>
<name>A0AAW1BEC5_CROAD</name>
<sequence>MTNLSLQLSLALRSRKPRRQSRPRPFRSPLFRPALANPLALVASRFTSRPPQRRRGPAPSAAGRERKPSKASSDWLGALAPMGWRFGSWRQRAPRRQEEEEVERRVGSRSRVVRGAACGSGSFSSVLCPAGAAFTDIMISLTDTQKIGMGLTGFGVFFLFFGMILFFDKALLAIGNVLFVAGLAFVIGLERTFRFFFQKHKVKATGFFLGGVFIVLIGWPLIGMVFEIYGFFLLFRGFFPVVIGFIRRVPVLGYLLNLPGISSLVDKAGESNNMV</sequence>
<dbReference type="GO" id="GO:0000139">
    <property type="term" value="C:Golgi membrane"/>
    <property type="evidence" value="ECO:0007669"/>
    <property type="project" value="UniProtKB-SubCell"/>
</dbReference>